<evidence type="ECO:0000313" key="3">
    <source>
        <dbReference type="Proteomes" id="UP000240673"/>
    </source>
</evidence>
<dbReference type="RefSeq" id="YP_010055888.1">
    <property type="nucleotide sequence ID" value="NC_054671.1"/>
</dbReference>
<sequence length="729" mass="73338">MPTTWYPYDNGTVGPTGPEGPQGPPGSAGTPGVVQSVNGQSAQDVVLGAADVGALPSNANAKLSAMQFDIDQPAGSYRYISFSSSGSNRWAMQVDDAAEAGAGAGSDFRLAARNDDGTFNKTVVHAKRSDGTISFGTTTHHGAAQVTSFGAVGLRDIGADPATASGGTYVYSKSGRLYVKQADGTSFALSQVSYPVTSVNGETGNVTLGADDVGALSSVSGGTAGGTVRVTGAAGTYRTFGLGTGPTGSSSDRWYFQADNAAEAGSAAGSDLVITGRSDTGTFQSHAMHAKRSTGQTSFGTTAPLGEAQTTVAGALAARDRATDPATASGGIQLYSKAGLPYIKQGDGTVFQVGAGGGTGGGAVDSVNGKTGIVTLAASDVNALPIEGGTLTGPLNVQPASGNTFTAYGSNDPATYFRVTADGHAYSNSLRSTFYNLGVGDTTADFGGGKFALAFKNASTLPTTNPVNGIVAYSEAGKLKVRQSDGTIVTVANAPVASVNGLTGAVNLTIEDLEGVSVSNVGQAGGVATLDSLKKVPVAQLPDVAVPGEFSPTDLGLKGWAFDPVLTQSTPTYSGTTTRFAAVKLAAPATISKIVWHFGGYAGGLISGSWAAIYNTARTRVGTATTIESGNEPEEQHGEGGMASSAALDSTVTLPAGIYYVAWRFNYNTTTGDGPMLLGLENSFGGPANQFGLGGVWRFGTITGTNTAAPATFPTTPGTGGNRFWVALA</sequence>
<dbReference type="KEGG" id="vg:64471825"/>
<keyword evidence="3" id="KW-1185">Reference proteome</keyword>
<evidence type="ECO:0000256" key="1">
    <source>
        <dbReference type="SAM" id="MobiDB-lite"/>
    </source>
</evidence>
<evidence type="ECO:0000313" key="2">
    <source>
        <dbReference type="EMBL" id="AVO22505.1"/>
    </source>
</evidence>
<dbReference type="EMBL" id="MH001460">
    <property type="protein sequence ID" value="AVO22505.1"/>
    <property type="molecule type" value="Genomic_DNA"/>
</dbReference>
<reference evidence="2 3" key="1">
    <citation type="submission" date="2018-02" db="EMBL/GenBank/DDBJ databases">
        <authorList>
            <person name="Zack K.M."/>
            <person name="Dedrick R.M."/>
            <person name="Ward M."/>
            <person name="Garlena R.A."/>
            <person name="Russell D.A."/>
            <person name="Pope W.H."/>
            <person name="Jacobs-Sera D."/>
            <person name="Hatfull G.F."/>
        </authorList>
    </citation>
    <scope>NUCLEOTIDE SEQUENCE [LARGE SCALE GENOMIC DNA]</scope>
</reference>
<name>A0A2P1JTN2_9CAUD</name>
<proteinExistence type="predicted"/>
<feature type="region of interest" description="Disordered" evidence="1">
    <location>
        <begin position="1"/>
        <end position="32"/>
    </location>
</feature>
<accession>A0A2P1JTN2</accession>
<protein>
    <submittedName>
        <fullName evidence="2">Minor tail protein</fullName>
    </submittedName>
</protein>
<gene>
    <name evidence="2" type="primary">22</name>
    <name evidence="2" type="ORF">PBI_PAEDORE_22</name>
</gene>
<organism evidence="2 3">
    <name type="scientific">Streptomyces phage Paedore</name>
    <dbReference type="NCBI Taxonomy" id="2108134"/>
    <lineage>
        <taxon>Viruses</taxon>
        <taxon>Duplodnaviria</taxon>
        <taxon>Heunggongvirae</taxon>
        <taxon>Uroviricota</taxon>
        <taxon>Caudoviricetes</taxon>
        <taxon>Arquatrovirinae</taxon>
        <taxon>Arequatrovirus</taxon>
        <taxon>Arequatrovirus paedore</taxon>
    </lineage>
</organism>
<dbReference type="Proteomes" id="UP000240673">
    <property type="component" value="Segment"/>
</dbReference>
<dbReference type="GeneID" id="64471825"/>